<dbReference type="EMBL" id="JBHSNC010000047">
    <property type="protein sequence ID" value="MFC5530816.1"/>
    <property type="molecule type" value="Genomic_DNA"/>
</dbReference>
<dbReference type="Gene3D" id="1.20.120.450">
    <property type="entry name" value="dinb family like domain"/>
    <property type="match status" value="1"/>
</dbReference>
<dbReference type="InterPro" id="IPR034660">
    <property type="entry name" value="DinB/YfiT-like"/>
</dbReference>
<comment type="caution">
    <text evidence="2">The sequence shown here is derived from an EMBL/GenBank/DDBJ whole genome shotgun (WGS) entry which is preliminary data.</text>
</comment>
<feature type="domain" description="DinB-like" evidence="1">
    <location>
        <begin position="8"/>
        <end position="149"/>
    </location>
</feature>
<gene>
    <name evidence="2" type="ORF">ACFPQ4_15410</name>
</gene>
<dbReference type="SUPFAM" id="SSF109854">
    <property type="entry name" value="DinB/YfiT-like putative metalloenzymes"/>
    <property type="match status" value="1"/>
</dbReference>
<keyword evidence="3" id="KW-1185">Reference proteome</keyword>
<dbReference type="Pfam" id="PF12867">
    <property type="entry name" value="DinB_2"/>
    <property type="match status" value="1"/>
</dbReference>
<reference evidence="3" key="1">
    <citation type="journal article" date="2019" name="Int. J. Syst. Evol. Microbiol.">
        <title>The Global Catalogue of Microorganisms (GCM) 10K type strain sequencing project: providing services to taxonomists for standard genome sequencing and annotation.</title>
        <authorList>
            <consortium name="The Broad Institute Genomics Platform"/>
            <consortium name="The Broad Institute Genome Sequencing Center for Infectious Disease"/>
            <person name="Wu L."/>
            <person name="Ma J."/>
        </authorList>
    </citation>
    <scope>NUCLEOTIDE SEQUENCE [LARGE SCALE GENOMIC DNA]</scope>
    <source>
        <strain evidence="3">CGMCC 1.18578</strain>
    </source>
</reference>
<accession>A0ABW0R275</accession>
<organism evidence="2 3">
    <name type="scientific">Cohnella yongneupensis</name>
    <dbReference type="NCBI Taxonomy" id="425006"/>
    <lineage>
        <taxon>Bacteria</taxon>
        <taxon>Bacillati</taxon>
        <taxon>Bacillota</taxon>
        <taxon>Bacilli</taxon>
        <taxon>Bacillales</taxon>
        <taxon>Paenibacillaceae</taxon>
        <taxon>Cohnella</taxon>
    </lineage>
</organism>
<sequence length="157" mass="18066">MAHYLFDQLAFVRGNTLKAMDGITEEEAERIPDGFRNHIRWNLGHIYVVLERFAFHYIGLPLQLPEGFKALFEYGTTPLTPPEGITPPTLPELEALLRGQLQRIQDALGDRMHEEIVPPYKTSTGITLGSPEQFLSFNLYHEGMHQSIIKQYKKMIR</sequence>
<dbReference type="InterPro" id="IPR024775">
    <property type="entry name" value="DinB-like"/>
</dbReference>
<name>A0ABW0R275_9BACL</name>
<evidence type="ECO:0000259" key="1">
    <source>
        <dbReference type="Pfam" id="PF12867"/>
    </source>
</evidence>
<evidence type="ECO:0000313" key="3">
    <source>
        <dbReference type="Proteomes" id="UP001596108"/>
    </source>
</evidence>
<dbReference type="RefSeq" id="WP_378112756.1">
    <property type="nucleotide sequence ID" value="NZ_JBHSNC010000047.1"/>
</dbReference>
<proteinExistence type="predicted"/>
<evidence type="ECO:0000313" key="2">
    <source>
        <dbReference type="EMBL" id="MFC5530816.1"/>
    </source>
</evidence>
<dbReference type="Proteomes" id="UP001596108">
    <property type="component" value="Unassembled WGS sequence"/>
</dbReference>
<protein>
    <submittedName>
        <fullName evidence="2">DinB family protein</fullName>
    </submittedName>
</protein>